<dbReference type="Gene3D" id="3.10.180.10">
    <property type="entry name" value="2,3-Dihydroxybiphenyl 1,2-Dioxygenase, domain 1"/>
    <property type="match status" value="1"/>
</dbReference>
<dbReference type="Pfam" id="PF00903">
    <property type="entry name" value="Glyoxalase"/>
    <property type="match status" value="1"/>
</dbReference>
<feature type="domain" description="VOC" evidence="1">
    <location>
        <begin position="5"/>
        <end position="116"/>
    </location>
</feature>
<evidence type="ECO:0000313" key="2">
    <source>
        <dbReference type="EMBL" id="KWV41985.1"/>
    </source>
</evidence>
<evidence type="ECO:0000313" key="3">
    <source>
        <dbReference type="Proteomes" id="UP000068164"/>
    </source>
</evidence>
<dbReference type="InterPro" id="IPR037523">
    <property type="entry name" value="VOC_core"/>
</dbReference>
<dbReference type="Proteomes" id="UP000068164">
    <property type="component" value="Unassembled WGS sequence"/>
</dbReference>
<organism evidence="2 3">
    <name type="scientific">Rhizobium altiplani</name>
    <dbReference type="NCBI Taxonomy" id="1864509"/>
    <lineage>
        <taxon>Bacteria</taxon>
        <taxon>Pseudomonadati</taxon>
        <taxon>Pseudomonadota</taxon>
        <taxon>Alphaproteobacteria</taxon>
        <taxon>Hyphomicrobiales</taxon>
        <taxon>Rhizobiaceae</taxon>
        <taxon>Rhizobium/Agrobacterium group</taxon>
        <taxon>Rhizobium</taxon>
    </lineage>
</organism>
<evidence type="ECO:0000259" key="1">
    <source>
        <dbReference type="PROSITE" id="PS51819"/>
    </source>
</evidence>
<keyword evidence="3" id="KW-1185">Reference proteome</keyword>
<name>A0A109J457_9HYPH</name>
<dbReference type="EMBL" id="LNCD01000138">
    <property type="protein sequence ID" value="KWV41985.1"/>
    <property type="molecule type" value="Genomic_DNA"/>
</dbReference>
<accession>A0A109J457</accession>
<gene>
    <name evidence="2" type="ORF">AS026_22490</name>
</gene>
<dbReference type="InterPro" id="IPR029068">
    <property type="entry name" value="Glyas_Bleomycin-R_OHBP_Dase"/>
</dbReference>
<dbReference type="RefSeq" id="WP_062375360.1">
    <property type="nucleotide sequence ID" value="NZ_LNCD01000138.1"/>
</dbReference>
<comment type="caution">
    <text evidence="2">The sequence shown here is derived from an EMBL/GenBank/DDBJ whole genome shotgun (WGS) entry which is preliminary data.</text>
</comment>
<dbReference type="SUPFAM" id="SSF54593">
    <property type="entry name" value="Glyoxalase/Bleomycin resistance protein/Dihydroxybiphenyl dioxygenase"/>
    <property type="match status" value="1"/>
</dbReference>
<dbReference type="AlphaFoldDB" id="A0A109J457"/>
<reference evidence="2 3" key="1">
    <citation type="submission" date="2015-11" db="EMBL/GenBank/DDBJ databases">
        <title>Draft Genome Sequence of the Strain BR 10423 (Rhizobium sp.) isolated from nodules of Mimosa pudica.</title>
        <authorList>
            <person name="Barauna A.C."/>
            <person name="Zilli J.E."/>
            <person name="Simoes-Araujo J.L."/>
            <person name="Reis V.M."/>
            <person name="James E.K."/>
            <person name="Reis F.B.Jr."/>
            <person name="Rouws L.F."/>
            <person name="Passos S.R."/>
            <person name="Gois S.R."/>
        </authorList>
    </citation>
    <scope>NUCLEOTIDE SEQUENCE [LARGE SCALE GENOMIC DNA]</scope>
    <source>
        <strain evidence="2 3">BR10423</strain>
    </source>
</reference>
<protein>
    <recommendedName>
        <fullName evidence="1">VOC domain-containing protein</fullName>
    </recommendedName>
</protein>
<sequence length="116" mass="12451">MQAPTLNLVVLRASDPGSLASFYQTLGFQFQKEKHGSGPEHLASKTGGSVLEIYPKGTESLDTTAVLLGFRVPSISKVLSNLGSAVDIISRPSKSDWGTRCVIRDPEGHKIELLEA</sequence>
<proteinExistence type="predicted"/>
<dbReference type="InterPro" id="IPR004360">
    <property type="entry name" value="Glyas_Fos-R_dOase_dom"/>
</dbReference>
<dbReference type="PROSITE" id="PS51819">
    <property type="entry name" value="VOC"/>
    <property type="match status" value="1"/>
</dbReference>